<dbReference type="EMBL" id="BFAA01005961">
    <property type="protein sequence ID" value="GCB69154.1"/>
    <property type="molecule type" value="Genomic_DNA"/>
</dbReference>
<sequence>MTTKGAYGQVRKSWEVTKVFVTKATLGVVSKITTFLSKCKFPRAAAIGAVGGVGVALLIGCIVADRLVNEPEDIKLVVETAIRKVFIEEKAHKICSTINAYQNRRWIFANNKQKCCEELIKYERKLFNQLQLFSDIMHKEPQNATVLNLYVWLKSARCHLEMFSEMVHFGVSDAGELRRAAEMHCSTLTPLVAAVKDQKAKVIRLIPLLFGIRLTDKEVDQSVIIFHPCSNTDAIKDKYLTLVFNEQVKSAEEEFKSLNCVDSHMEGARETYNVD</sequence>
<dbReference type="Proteomes" id="UP000288216">
    <property type="component" value="Unassembled WGS sequence"/>
</dbReference>
<dbReference type="AlphaFoldDB" id="A0A401P7R6"/>
<protein>
    <submittedName>
        <fullName evidence="1">Uncharacterized protein</fullName>
    </submittedName>
</protein>
<proteinExistence type="predicted"/>
<keyword evidence="2" id="KW-1185">Reference proteome</keyword>
<accession>A0A401P7R6</accession>
<name>A0A401P7R6_SCYTO</name>
<gene>
    <name evidence="1" type="ORF">scyTo_0012375</name>
</gene>
<evidence type="ECO:0000313" key="2">
    <source>
        <dbReference type="Proteomes" id="UP000288216"/>
    </source>
</evidence>
<organism evidence="1 2">
    <name type="scientific">Scyliorhinus torazame</name>
    <name type="common">Cloudy catshark</name>
    <name type="synonym">Catulus torazame</name>
    <dbReference type="NCBI Taxonomy" id="75743"/>
    <lineage>
        <taxon>Eukaryota</taxon>
        <taxon>Metazoa</taxon>
        <taxon>Chordata</taxon>
        <taxon>Craniata</taxon>
        <taxon>Vertebrata</taxon>
        <taxon>Chondrichthyes</taxon>
        <taxon>Elasmobranchii</taxon>
        <taxon>Galeomorphii</taxon>
        <taxon>Galeoidea</taxon>
        <taxon>Carcharhiniformes</taxon>
        <taxon>Scyliorhinidae</taxon>
        <taxon>Scyliorhinus</taxon>
    </lineage>
</organism>
<comment type="caution">
    <text evidence="1">The sequence shown here is derived from an EMBL/GenBank/DDBJ whole genome shotgun (WGS) entry which is preliminary data.</text>
</comment>
<dbReference type="OrthoDB" id="10410767at2759"/>
<reference evidence="1 2" key="1">
    <citation type="journal article" date="2018" name="Nat. Ecol. Evol.">
        <title>Shark genomes provide insights into elasmobranch evolution and the origin of vertebrates.</title>
        <authorList>
            <person name="Hara Y"/>
            <person name="Yamaguchi K"/>
            <person name="Onimaru K"/>
            <person name="Kadota M"/>
            <person name="Koyanagi M"/>
            <person name="Keeley SD"/>
            <person name="Tatsumi K"/>
            <person name="Tanaka K"/>
            <person name="Motone F"/>
            <person name="Kageyama Y"/>
            <person name="Nozu R"/>
            <person name="Adachi N"/>
            <person name="Nishimura O"/>
            <person name="Nakagawa R"/>
            <person name="Tanegashima C"/>
            <person name="Kiyatake I"/>
            <person name="Matsumoto R"/>
            <person name="Murakumo K"/>
            <person name="Nishida K"/>
            <person name="Terakita A"/>
            <person name="Kuratani S"/>
            <person name="Sato K"/>
            <person name="Hyodo S Kuraku.S."/>
        </authorList>
    </citation>
    <scope>NUCLEOTIDE SEQUENCE [LARGE SCALE GENOMIC DNA]</scope>
</reference>
<dbReference type="OMA" id="ARIYLEM"/>
<evidence type="ECO:0000313" key="1">
    <source>
        <dbReference type="EMBL" id="GCB69154.1"/>
    </source>
</evidence>